<keyword evidence="7 8" id="KW-0539">Nucleus</keyword>
<dbReference type="GO" id="GO:0032259">
    <property type="term" value="P:methylation"/>
    <property type="evidence" value="ECO:0007669"/>
    <property type="project" value="UniProtKB-KW"/>
</dbReference>
<dbReference type="Pfam" id="PF05148">
    <property type="entry name" value="Methyltransf_8"/>
    <property type="match status" value="1"/>
</dbReference>
<accession>A0A086IZ16</accession>
<dbReference type="EMBL" id="AKIJ01000007">
    <property type="protein sequence ID" value="KFG25134.1"/>
    <property type="molecule type" value="Genomic_DNA"/>
</dbReference>
<dbReference type="Proteomes" id="UP000054524">
    <property type="component" value="Unassembled WGS sequence"/>
</dbReference>
<dbReference type="HOGENOM" id="CLU_027694_1_2_1"/>
<dbReference type="InterPro" id="IPR042036">
    <property type="entry name" value="RRP8_N"/>
</dbReference>
<evidence type="ECO:0000256" key="7">
    <source>
        <dbReference type="ARBA" id="ARBA00023242"/>
    </source>
</evidence>
<dbReference type="GO" id="GO:0005730">
    <property type="term" value="C:nucleolus"/>
    <property type="evidence" value="ECO:0007669"/>
    <property type="project" value="UniProtKB-SubCell"/>
</dbReference>
<dbReference type="CDD" id="cd02440">
    <property type="entry name" value="AdoMet_MTases"/>
    <property type="match status" value="1"/>
</dbReference>
<evidence type="ECO:0000256" key="6">
    <source>
        <dbReference type="ARBA" id="ARBA00022691"/>
    </source>
</evidence>
<keyword evidence="6 8" id="KW-0949">S-adenosyl-L-methionine</keyword>
<comment type="subcellular location">
    <subcellularLocation>
        <location evidence="1 8">Nucleus</location>
        <location evidence="1 8">Nucleolus</location>
    </subcellularLocation>
</comment>
<dbReference type="InterPro" id="IPR007823">
    <property type="entry name" value="RRP8"/>
</dbReference>
<protein>
    <recommendedName>
        <fullName evidence="8">Ribosomal RNA-processing protein 8</fullName>
        <ecNumber evidence="8">2.1.1.-</ecNumber>
    </recommendedName>
</protein>
<evidence type="ECO:0000313" key="11">
    <source>
        <dbReference type="Proteomes" id="UP000054524"/>
    </source>
</evidence>
<evidence type="ECO:0000256" key="3">
    <source>
        <dbReference type="ARBA" id="ARBA00022552"/>
    </source>
</evidence>
<evidence type="ECO:0000256" key="8">
    <source>
        <dbReference type="RuleBase" id="RU365074"/>
    </source>
</evidence>
<feature type="transmembrane region" description="Helical" evidence="9">
    <location>
        <begin position="12"/>
        <end position="32"/>
    </location>
</feature>
<proteinExistence type="inferred from homology"/>
<evidence type="ECO:0000313" key="10">
    <source>
        <dbReference type="EMBL" id="KFG25134.1"/>
    </source>
</evidence>
<dbReference type="PANTHER" id="PTHR12787:SF0">
    <property type="entry name" value="RIBOSOMAL RNA-PROCESSING PROTEIN 8"/>
    <property type="match status" value="1"/>
</dbReference>
<gene>
    <name evidence="10" type="ORF">NESG_02456</name>
</gene>
<dbReference type="Gene3D" id="1.10.10.2150">
    <property type="entry name" value="Ribosomal RNA-processing protein 8, N-terminal domain"/>
    <property type="match status" value="1"/>
</dbReference>
<keyword evidence="11" id="KW-1185">Reference proteome</keyword>
<keyword evidence="4 8" id="KW-0489">Methyltransferase</keyword>
<keyword evidence="5 8" id="KW-0808">Transferase</keyword>
<dbReference type="GO" id="GO:0006364">
    <property type="term" value="P:rRNA processing"/>
    <property type="evidence" value="ECO:0007669"/>
    <property type="project" value="UniProtKB-UniRule"/>
</dbReference>
<organism evidence="10 11">
    <name type="scientific">Nematocida ausubeli (strain ATCC PRA-371 / ERTm2)</name>
    <name type="common">Nematode killer fungus</name>
    <dbReference type="NCBI Taxonomy" id="1913371"/>
    <lineage>
        <taxon>Eukaryota</taxon>
        <taxon>Fungi</taxon>
        <taxon>Fungi incertae sedis</taxon>
        <taxon>Microsporidia</taxon>
        <taxon>Nematocida</taxon>
    </lineage>
</organism>
<evidence type="ECO:0000256" key="5">
    <source>
        <dbReference type="ARBA" id="ARBA00022679"/>
    </source>
</evidence>
<reference evidence="10 11" key="1">
    <citation type="journal article" date="2014" name="Genome Announc.">
        <title>Genome Sequence of the Microsporidian Species Nematocida sp1 Strain ERTm6 (ATCC PRA-372).</title>
        <authorList>
            <person name="Bakowski M.A."/>
            <person name="Priest M."/>
            <person name="Young S."/>
            <person name="Cuomo C.A."/>
            <person name="Troemel E.R."/>
        </authorList>
    </citation>
    <scope>NUCLEOTIDE SEQUENCE [LARGE SCALE GENOMIC DNA]</scope>
    <source>
        <strain evidence="10 11">ERTm6</strain>
    </source>
</reference>
<dbReference type="GO" id="GO:0008168">
    <property type="term" value="F:methyltransferase activity"/>
    <property type="evidence" value="ECO:0007669"/>
    <property type="project" value="UniProtKB-KW"/>
</dbReference>
<keyword evidence="9" id="KW-0472">Membrane</keyword>
<evidence type="ECO:0000256" key="4">
    <source>
        <dbReference type="ARBA" id="ARBA00022603"/>
    </source>
</evidence>
<dbReference type="AlphaFoldDB" id="A0A086IZ16"/>
<keyword evidence="9" id="KW-0812">Transmembrane</keyword>
<dbReference type="EC" id="2.1.1.-" evidence="8"/>
<dbReference type="SUPFAM" id="SSF53335">
    <property type="entry name" value="S-adenosyl-L-methionine-dependent methyltransferases"/>
    <property type="match status" value="1"/>
</dbReference>
<sequence>MLVVFICTLYSFILFIYILSYWNLFIFIEFSAKIFMDKQKKKILQKLEGSLKGAKFRVLNEVLYRKKEKNIDPELFKKYHEGYREQAAKWPFNPVDRVIKQLINVDATHIIADMGCGDAAIAKRFPDRKIHSFDLAKPDGNNFITQADIRNVPLDQESVDVVIFCLSLMGNNASDYIQEAYRILKPGGLLKIIEVRSRLYKIDQFIRPMSMHGFSLLSKDLESNFFCFFNFKKTSKRVKTLPEIPFKPCVYKKR</sequence>
<dbReference type="InterPro" id="IPR029063">
    <property type="entry name" value="SAM-dependent_MTases_sf"/>
</dbReference>
<keyword evidence="9" id="KW-1133">Transmembrane helix</keyword>
<evidence type="ECO:0000256" key="1">
    <source>
        <dbReference type="ARBA" id="ARBA00004604"/>
    </source>
</evidence>
<comment type="similarity">
    <text evidence="2 8">Belongs to the methyltransferase superfamily. RRP8 family.</text>
</comment>
<comment type="function">
    <text evidence="8">S-adenosyl-L-methionine-dependent methyltransferase that specifically methylates the N(1) position of adenine in helix 25.1 in 25S rRNA. Required both for ribosomal 40S and 60S subunits biogenesis. Required for efficient pre-rRNA cleavage at site A2.</text>
</comment>
<evidence type="ECO:0000256" key="9">
    <source>
        <dbReference type="SAM" id="Phobius"/>
    </source>
</evidence>
<dbReference type="Gene3D" id="3.40.50.150">
    <property type="entry name" value="Vaccinia Virus protein VP39"/>
    <property type="match status" value="1"/>
</dbReference>
<evidence type="ECO:0000256" key="2">
    <source>
        <dbReference type="ARBA" id="ARBA00006301"/>
    </source>
</evidence>
<dbReference type="RefSeq" id="XP_052903689.1">
    <property type="nucleotide sequence ID" value="XM_053050060.1"/>
</dbReference>
<name>A0A086IZ16_NEMA1</name>
<comment type="caution">
    <text evidence="10">The sequence shown here is derived from an EMBL/GenBank/DDBJ whole genome shotgun (WGS) entry which is preliminary data.</text>
</comment>
<dbReference type="GeneID" id="77677429"/>
<dbReference type="PANTHER" id="PTHR12787">
    <property type="entry name" value="RIBOSOMAL RNA-PROCESSING PROTEIN 8"/>
    <property type="match status" value="1"/>
</dbReference>
<keyword evidence="3 8" id="KW-0698">rRNA processing</keyword>